<dbReference type="PROSITE" id="PS50110">
    <property type="entry name" value="RESPONSE_REGULATORY"/>
    <property type="match status" value="1"/>
</dbReference>
<dbReference type="InterPro" id="IPR002078">
    <property type="entry name" value="Sigma_54_int"/>
</dbReference>
<dbReference type="SUPFAM" id="SSF52172">
    <property type="entry name" value="CheY-like"/>
    <property type="match status" value="1"/>
</dbReference>
<dbReference type="GO" id="GO:0000160">
    <property type="term" value="P:phosphorelay signal transduction system"/>
    <property type="evidence" value="ECO:0007669"/>
    <property type="project" value="InterPro"/>
</dbReference>
<evidence type="ECO:0000313" key="9">
    <source>
        <dbReference type="EMBL" id="APG23692.1"/>
    </source>
</evidence>
<evidence type="ECO:0000256" key="2">
    <source>
        <dbReference type="ARBA" id="ARBA00022840"/>
    </source>
</evidence>
<feature type="modified residue" description="4-aspartylphosphate" evidence="6">
    <location>
        <position position="57"/>
    </location>
</feature>
<dbReference type="Gene3D" id="3.40.50.2300">
    <property type="match status" value="1"/>
</dbReference>
<dbReference type="Pfam" id="PF00158">
    <property type="entry name" value="Sigma54_activat"/>
    <property type="match status" value="1"/>
</dbReference>
<dbReference type="InterPro" id="IPR009057">
    <property type="entry name" value="Homeodomain-like_sf"/>
</dbReference>
<gene>
    <name evidence="9" type="ORF">A7E75_00625</name>
</gene>
<dbReference type="PROSITE" id="PS00676">
    <property type="entry name" value="SIGMA54_INTERACT_2"/>
    <property type="match status" value="1"/>
</dbReference>
<dbReference type="GO" id="GO:0006355">
    <property type="term" value="P:regulation of DNA-templated transcription"/>
    <property type="evidence" value="ECO:0007669"/>
    <property type="project" value="InterPro"/>
</dbReference>
<keyword evidence="5" id="KW-0804">Transcription</keyword>
<dbReference type="SUPFAM" id="SSF46689">
    <property type="entry name" value="Homeodomain-like"/>
    <property type="match status" value="1"/>
</dbReference>
<dbReference type="STRING" id="29542.A6070_09235"/>
<dbReference type="Pfam" id="PF00072">
    <property type="entry name" value="Response_reg"/>
    <property type="match status" value="1"/>
</dbReference>
<keyword evidence="3" id="KW-0805">Transcription regulation</keyword>
<dbReference type="Gene3D" id="1.10.10.60">
    <property type="entry name" value="Homeodomain-like"/>
    <property type="match status" value="1"/>
</dbReference>
<keyword evidence="1" id="KW-0547">Nucleotide-binding</keyword>
<accession>A0A1L3GCN0</accession>
<dbReference type="FunFam" id="3.40.50.300:FF:000006">
    <property type="entry name" value="DNA-binding transcriptional regulator NtrC"/>
    <property type="match status" value="1"/>
</dbReference>
<dbReference type="Gene3D" id="3.40.50.300">
    <property type="entry name" value="P-loop containing nucleotide triphosphate hydrolases"/>
    <property type="match status" value="1"/>
</dbReference>
<dbReference type="InterPro" id="IPR003593">
    <property type="entry name" value="AAA+_ATPase"/>
</dbReference>
<dbReference type="InterPro" id="IPR025944">
    <property type="entry name" value="Sigma_54_int_dom_CS"/>
</dbReference>
<evidence type="ECO:0000256" key="6">
    <source>
        <dbReference type="PROSITE-ProRule" id="PRU00169"/>
    </source>
</evidence>
<evidence type="ECO:0000256" key="4">
    <source>
        <dbReference type="ARBA" id="ARBA00023125"/>
    </source>
</evidence>
<dbReference type="SUPFAM" id="SSF52540">
    <property type="entry name" value="P-loop containing nucleoside triphosphate hydrolases"/>
    <property type="match status" value="1"/>
</dbReference>
<protein>
    <submittedName>
        <fullName evidence="9">Sigma-54-dependent Fis family transcriptional regulator</fullName>
    </submittedName>
</protein>
<evidence type="ECO:0000259" key="8">
    <source>
        <dbReference type="PROSITE" id="PS50110"/>
    </source>
</evidence>
<feature type="domain" description="Sigma-54 factor interaction" evidence="7">
    <location>
        <begin position="147"/>
        <end position="377"/>
    </location>
</feature>
<dbReference type="PANTHER" id="PTHR32071">
    <property type="entry name" value="TRANSCRIPTIONAL REGULATORY PROTEIN"/>
    <property type="match status" value="1"/>
</dbReference>
<dbReference type="CDD" id="cd00156">
    <property type="entry name" value="REC"/>
    <property type="match status" value="1"/>
</dbReference>
<evidence type="ECO:0000259" key="7">
    <source>
        <dbReference type="PROSITE" id="PS50045"/>
    </source>
</evidence>
<dbReference type="InterPro" id="IPR001789">
    <property type="entry name" value="Sig_transdc_resp-reg_receiver"/>
</dbReference>
<keyword evidence="10" id="KW-1185">Reference proteome</keyword>
<dbReference type="SMART" id="SM00382">
    <property type="entry name" value="AAA"/>
    <property type="match status" value="1"/>
</dbReference>
<organism evidence="9 10">
    <name type="scientific">Syntrophotalea acetylenica</name>
    <name type="common">Pelobacter acetylenicus</name>
    <dbReference type="NCBI Taxonomy" id="29542"/>
    <lineage>
        <taxon>Bacteria</taxon>
        <taxon>Pseudomonadati</taxon>
        <taxon>Thermodesulfobacteriota</taxon>
        <taxon>Desulfuromonadia</taxon>
        <taxon>Desulfuromonadales</taxon>
        <taxon>Syntrophotaleaceae</taxon>
        <taxon>Syntrophotalea</taxon>
    </lineage>
</organism>
<evidence type="ECO:0000256" key="1">
    <source>
        <dbReference type="ARBA" id="ARBA00022741"/>
    </source>
</evidence>
<evidence type="ECO:0000313" key="10">
    <source>
        <dbReference type="Proteomes" id="UP000182264"/>
    </source>
</evidence>
<name>A0A1L3GCN0_SYNAC</name>
<keyword evidence="2" id="KW-0067">ATP-binding</keyword>
<dbReference type="PROSITE" id="PS00675">
    <property type="entry name" value="SIGMA54_INTERACT_1"/>
    <property type="match status" value="1"/>
</dbReference>
<dbReference type="InterPro" id="IPR058031">
    <property type="entry name" value="AAA_lid_NorR"/>
</dbReference>
<sequence>MFYSLRSVLLVHNNAKERNDLAVAIRRTVDCAVLEANSPEEALALMQEDEISVILTDLFAPTNQGLDLLKQASQLNTQVVTIVGTPVDQRNMGLEALKLGAFFCLNTPYNHEETIIATSRALQHHDLLTKGEVRGRKFRKSDGFHGIIGQSPKMRQLFNCIEKLAVEGDSSVLVLGESGTGKELVARAIHAHGPRSRKNFVPVNCAAIPEDLLESELFGYVKGAFTGANQAKMGRLQYADGGTLFLDEIGDMKASLQAKLLRVLQEKEFEPVGGVKPVSIDVRVVAATHRDLEKSVAEGRFREDLYYRLNVIPLPIPPLRKRKDDIPLLIDRFVAIYNRKKKNPFKGFEEDAMQALKLYPWPGNVRELENLVQRMSIFFAGQTVNREDLPEKYQCLDEAAPAQQTSQGPENTISLEEGGVDFNLLVSRFENQLILQALNITGGNKREAAKLLNLKRTTLIEKLKRKNIQTGEG</sequence>
<dbReference type="AlphaFoldDB" id="A0A1L3GCN0"/>
<reference evidence="9 10" key="1">
    <citation type="journal article" date="2017" name="Genome Announc.">
        <title>Complete Genome Sequences of Two Acetylene-Fermenting Pelobacter acetylenicus Strains.</title>
        <authorList>
            <person name="Sutton J.M."/>
            <person name="Baesman S.M."/>
            <person name="Fierst J.L."/>
            <person name="Poret-Peterson A.T."/>
            <person name="Oremland R.S."/>
            <person name="Dunlap D.S."/>
            <person name="Akob D.M."/>
        </authorList>
    </citation>
    <scope>NUCLEOTIDE SEQUENCE [LARGE SCALE GENOMIC DNA]</scope>
    <source>
        <strain evidence="9 10">DSM 3247</strain>
    </source>
</reference>
<proteinExistence type="predicted"/>
<keyword evidence="6" id="KW-0597">Phosphoprotein</keyword>
<dbReference type="GO" id="GO:0005524">
    <property type="term" value="F:ATP binding"/>
    <property type="evidence" value="ECO:0007669"/>
    <property type="project" value="UniProtKB-KW"/>
</dbReference>
<dbReference type="Pfam" id="PF02954">
    <property type="entry name" value="HTH_8"/>
    <property type="match status" value="1"/>
</dbReference>
<dbReference type="OrthoDB" id="9814761at2"/>
<dbReference type="Pfam" id="PF25601">
    <property type="entry name" value="AAA_lid_14"/>
    <property type="match status" value="1"/>
</dbReference>
<evidence type="ECO:0000256" key="3">
    <source>
        <dbReference type="ARBA" id="ARBA00023015"/>
    </source>
</evidence>
<dbReference type="EMBL" id="CP015518">
    <property type="protein sequence ID" value="APG23692.1"/>
    <property type="molecule type" value="Genomic_DNA"/>
</dbReference>
<feature type="domain" description="Response regulatory" evidence="8">
    <location>
        <begin position="7"/>
        <end position="122"/>
    </location>
</feature>
<dbReference type="InterPro" id="IPR025662">
    <property type="entry name" value="Sigma_54_int_dom_ATP-bd_1"/>
</dbReference>
<dbReference type="PRINTS" id="PR01590">
    <property type="entry name" value="HTHFIS"/>
</dbReference>
<dbReference type="Proteomes" id="UP000182264">
    <property type="component" value="Chromosome"/>
</dbReference>
<keyword evidence="4" id="KW-0238">DNA-binding</keyword>
<dbReference type="InterPro" id="IPR011006">
    <property type="entry name" value="CheY-like_superfamily"/>
</dbReference>
<dbReference type="KEGG" id="pace:A6070_09235"/>
<dbReference type="InterPro" id="IPR027417">
    <property type="entry name" value="P-loop_NTPase"/>
</dbReference>
<dbReference type="Gene3D" id="1.10.8.60">
    <property type="match status" value="1"/>
</dbReference>
<dbReference type="PROSITE" id="PS50045">
    <property type="entry name" value="SIGMA54_INTERACT_4"/>
    <property type="match status" value="1"/>
</dbReference>
<dbReference type="InterPro" id="IPR025943">
    <property type="entry name" value="Sigma_54_int_dom_ATP-bd_2"/>
</dbReference>
<evidence type="ECO:0000256" key="5">
    <source>
        <dbReference type="ARBA" id="ARBA00023163"/>
    </source>
</evidence>
<dbReference type="InterPro" id="IPR002197">
    <property type="entry name" value="HTH_Fis"/>
</dbReference>
<dbReference type="GO" id="GO:0043565">
    <property type="term" value="F:sequence-specific DNA binding"/>
    <property type="evidence" value="ECO:0007669"/>
    <property type="project" value="InterPro"/>
</dbReference>
<dbReference type="RefSeq" id="WP_072285501.1">
    <property type="nucleotide sequence ID" value="NZ_CP015455.1"/>
</dbReference>
<dbReference type="CDD" id="cd00009">
    <property type="entry name" value="AAA"/>
    <property type="match status" value="1"/>
</dbReference>
<dbReference type="PROSITE" id="PS00688">
    <property type="entry name" value="SIGMA54_INTERACT_3"/>
    <property type="match status" value="1"/>
</dbReference>